<dbReference type="RefSeq" id="XP_062656832.1">
    <property type="nucleotide sequence ID" value="XM_062799410.1"/>
</dbReference>
<keyword evidence="2" id="KW-1185">Reference proteome</keyword>
<accession>A0AAE0HB49</accession>
<gene>
    <name evidence="1" type="ORF">B0H64DRAFT_210255</name>
</gene>
<proteinExistence type="predicted"/>
<protein>
    <submittedName>
        <fullName evidence="1">Uncharacterized protein</fullName>
    </submittedName>
</protein>
<dbReference type="AlphaFoldDB" id="A0AAE0HB49"/>
<sequence>MTAAKAALIGPHNMGSNPSMGWMHARPFRRLLEALPCGTGWSGRPTLGAPPCSSFPPPENHPGMCATTRARQGWPGMASKFSTRGCARGFLTVAKFSCPGPPRRANPRRWHDRANLDDQSFPLSVCGARPLRFFFFFPGCRLGHLVTWTVADYRWFSYRERSAWIAWLLGWEWRGNRRELGDWALKRAAGYGTLISEFRPTRKWKSPPGKNAGSSLAMPMGKVVPFCSLSRVWQNHPCWVALT</sequence>
<organism evidence="1 2">
    <name type="scientific">Chaetomium fimeti</name>
    <dbReference type="NCBI Taxonomy" id="1854472"/>
    <lineage>
        <taxon>Eukaryota</taxon>
        <taxon>Fungi</taxon>
        <taxon>Dikarya</taxon>
        <taxon>Ascomycota</taxon>
        <taxon>Pezizomycotina</taxon>
        <taxon>Sordariomycetes</taxon>
        <taxon>Sordariomycetidae</taxon>
        <taxon>Sordariales</taxon>
        <taxon>Chaetomiaceae</taxon>
        <taxon>Chaetomium</taxon>
    </lineage>
</organism>
<comment type="caution">
    <text evidence="1">The sequence shown here is derived from an EMBL/GenBank/DDBJ whole genome shotgun (WGS) entry which is preliminary data.</text>
</comment>
<dbReference type="GeneID" id="87836358"/>
<reference evidence="1" key="1">
    <citation type="journal article" date="2023" name="Mol. Phylogenet. Evol.">
        <title>Genome-scale phylogeny and comparative genomics of the fungal order Sordariales.</title>
        <authorList>
            <person name="Hensen N."/>
            <person name="Bonometti L."/>
            <person name="Westerberg I."/>
            <person name="Brannstrom I.O."/>
            <person name="Guillou S."/>
            <person name="Cros-Aarteil S."/>
            <person name="Calhoun S."/>
            <person name="Haridas S."/>
            <person name="Kuo A."/>
            <person name="Mondo S."/>
            <person name="Pangilinan J."/>
            <person name="Riley R."/>
            <person name="LaButti K."/>
            <person name="Andreopoulos B."/>
            <person name="Lipzen A."/>
            <person name="Chen C."/>
            <person name="Yan M."/>
            <person name="Daum C."/>
            <person name="Ng V."/>
            <person name="Clum A."/>
            <person name="Steindorff A."/>
            <person name="Ohm R.A."/>
            <person name="Martin F."/>
            <person name="Silar P."/>
            <person name="Natvig D.O."/>
            <person name="Lalanne C."/>
            <person name="Gautier V."/>
            <person name="Ament-Velasquez S.L."/>
            <person name="Kruys A."/>
            <person name="Hutchinson M.I."/>
            <person name="Powell A.J."/>
            <person name="Barry K."/>
            <person name="Miller A.N."/>
            <person name="Grigoriev I.V."/>
            <person name="Debuchy R."/>
            <person name="Gladieux P."/>
            <person name="Hiltunen Thoren M."/>
            <person name="Johannesson H."/>
        </authorList>
    </citation>
    <scope>NUCLEOTIDE SEQUENCE</scope>
    <source>
        <strain evidence="1">CBS 168.71</strain>
    </source>
</reference>
<name>A0AAE0HB49_9PEZI</name>
<dbReference type="Proteomes" id="UP001278766">
    <property type="component" value="Unassembled WGS sequence"/>
</dbReference>
<evidence type="ECO:0000313" key="2">
    <source>
        <dbReference type="Proteomes" id="UP001278766"/>
    </source>
</evidence>
<dbReference type="EMBL" id="JAUEPN010000006">
    <property type="protein sequence ID" value="KAK3293318.1"/>
    <property type="molecule type" value="Genomic_DNA"/>
</dbReference>
<evidence type="ECO:0000313" key="1">
    <source>
        <dbReference type="EMBL" id="KAK3293318.1"/>
    </source>
</evidence>
<reference evidence="1" key="2">
    <citation type="submission" date="2023-06" db="EMBL/GenBank/DDBJ databases">
        <authorList>
            <consortium name="Lawrence Berkeley National Laboratory"/>
            <person name="Haridas S."/>
            <person name="Hensen N."/>
            <person name="Bonometti L."/>
            <person name="Westerberg I."/>
            <person name="Brannstrom I.O."/>
            <person name="Guillou S."/>
            <person name="Cros-Aarteil S."/>
            <person name="Calhoun S."/>
            <person name="Kuo A."/>
            <person name="Mondo S."/>
            <person name="Pangilinan J."/>
            <person name="Riley R."/>
            <person name="Labutti K."/>
            <person name="Andreopoulos B."/>
            <person name="Lipzen A."/>
            <person name="Chen C."/>
            <person name="Yanf M."/>
            <person name="Daum C."/>
            <person name="Ng V."/>
            <person name="Clum A."/>
            <person name="Steindorff A."/>
            <person name="Ohm R."/>
            <person name="Martin F."/>
            <person name="Silar P."/>
            <person name="Natvig D."/>
            <person name="Lalanne C."/>
            <person name="Gautier V."/>
            <person name="Ament-Velasquez S.L."/>
            <person name="Kruys A."/>
            <person name="Hutchinson M.I."/>
            <person name="Powell A.J."/>
            <person name="Barry K."/>
            <person name="Miller A.N."/>
            <person name="Grigoriev I.V."/>
            <person name="Debuchy R."/>
            <person name="Gladieux P."/>
            <person name="Thoren M.H."/>
            <person name="Johannesson H."/>
        </authorList>
    </citation>
    <scope>NUCLEOTIDE SEQUENCE</scope>
    <source>
        <strain evidence="1">CBS 168.71</strain>
    </source>
</reference>